<evidence type="ECO:0000256" key="1">
    <source>
        <dbReference type="SAM" id="MobiDB-lite"/>
    </source>
</evidence>
<evidence type="ECO:0000313" key="2">
    <source>
        <dbReference type="EMBL" id="KAE9405497.1"/>
    </source>
</evidence>
<dbReference type="AlphaFoldDB" id="A0A6A4I8U3"/>
<sequence length="271" mass="30059">MIAGRSLWNLAAQDSQEVLQKLTPSNQGPTYDLRDVCDVAVNNLGFHICHNSHNQSRNCIYFSDSLVQLFVDVYDTNIHSTHQSSFLAVLAAVKITLVHELAHFFVMFKEETGALLRSNAQESELFLYYKTDPLDSPESTPDALDAFADKPLAVSEPSAENRALELDLQVVWAEQPEVVVRFLEEPLPVFSRPPPVPPISQMRTVKHRESSALRRLCGPSPSCSIPASSPPLSTTAPLRIPKSSKRPTPRGKPVLIPRGALKIRNDCVKKV</sequence>
<reference evidence="2" key="1">
    <citation type="journal article" date="2019" name="Environ. Microbiol.">
        <title>Fungal ecological strategies reflected in gene transcription - a case study of two litter decomposers.</title>
        <authorList>
            <person name="Barbi F."/>
            <person name="Kohler A."/>
            <person name="Barry K."/>
            <person name="Baskaran P."/>
            <person name="Daum C."/>
            <person name="Fauchery L."/>
            <person name="Ihrmark K."/>
            <person name="Kuo A."/>
            <person name="LaButti K."/>
            <person name="Lipzen A."/>
            <person name="Morin E."/>
            <person name="Grigoriev I.V."/>
            <person name="Henrissat B."/>
            <person name="Lindahl B."/>
            <person name="Martin F."/>
        </authorList>
    </citation>
    <scope>NUCLEOTIDE SEQUENCE</scope>
    <source>
        <strain evidence="2">JB14</strain>
    </source>
</reference>
<evidence type="ECO:0000313" key="3">
    <source>
        <dbReference type="Proteomes" id="UP000799118"/>
    </source>
</evidence>
<feature type="region of interest" description="Disordered" evidence="1">
    <location>
        <begin position="220"/>
        <end position="255"/>
    </location>
</feature>
<protein>
    <submittedName>
        <fullName evidence="2">Uncharacterized protein</fullName>
    </submittedName>
</protein>
<name>A0A6A4I8U3_9AGAR</name>
<dbReference type="EMBL" id="ML769408">
    <property type="protein sequence ID" value="KAE9405497.1"/>
    <property type="molecule type" value="Genomic_DNA"/>
</dbReference>
<dbReference type="Proteomes" id="UP000799118">
    <property type="component" value="Unassembled WGS sequence"/>
</dbReference>
<accession>A0A6A4I8U3</accession>
<feature type="compositionally biased region" description="Low complexity" evidence="1">
    <location>
        <begin position="220"/>
        <end position="238"/>
    </location>
</feature>
<proteinExistence type="predicted"/>
<dbReference type="OrthoDB" id="3056005at2759"/>
<organism evidence="2 3">
    <name type="scientific">Gymnopus androsaceus JB14</name>
    <dbReference type="NCBI Taxonomy" id="1447944"/>
    <lineage>
        <taxon>Eukaryota</taxon>
        <taxon>Fungi</taxon>
        <taxon>Dikarya</taxon>
        <taxon>Basidiomycota</taxon>
        <taxon>Agaricomycotina</taxon>
        <taxon>Agaricomycetes</taxon>
        <taxon>Agaricomycetidae</taxon>
        <taxon>Agaricales</taxon>
        <taxon>Marasmiineae</taxon>
        <taxon>Omphalotaceae</taxon>
        <taxon>Gymnopus</taxon>
    </lineage>
</organism>
<gene>
    <name evidence="2" type="ORF">BT96DRAFT_1015486</name>
</gene>
<keyword evidence="3" id="KW-1185">Reference proteome</keyword>